<comment type="caution">
    <text evidence="1">The sequence shown here is derived from an EMBL/GenBank/DDBJ whole genome shotgun (WGS) entry which is preliminary data.</text>
</comment>
<evidence type="ECO:0000313" key="2">
    <source>
        <dbReference type="Proteomes" id="UP000805649"/>
    </source>
</evidence>
<gene>
    <name evidence="1" type="ORF">CTRU02_202026</name>
</gene>
<proteinExistence type="predicted"/>
<name>A0ACC3ZJ86_COLTU</name>
<dbReference type="Proteomes" id="UP000805649">
    <property type="component" value="Unassembled WGS sequence"/>
</dbReference>
<evidence type="ECO:0000313" key="1">
    <source>
        <dbReference type="EMBL" id="KAL0944139.1"/>
    </source>
</evidence>
<protein>
    <submittedName>
        <fullName evidence="1">Telomere-binding alpha subunit central domain-containing protein</fullName>
    </submittedName>
</protein>
<dbReference type="EMBL" id="VUJX02000001">
    <property type="protein sequence ID" value="KAL0944139.1"/>
    <property type="molecule type" value="Genomic_DNA"/>
</dbReference>
<sequence>MTETSTDKSLDLPKGFIPLKDITENVVKIKTIVSVIGLVKDFRPPISTKREDWKCMLRLYDPSILGTDVELNIFRPKDEMPNVGAGDVVVVHKANVQRYQSDPLSLTTHWGTTLHVYPAAKIPQPPQSASRPVTLAPKGMSYKATEPIPVVEEYVSWLYHTIDKDCIPSVEDFEIQAIRSLNVKNKLCELKEVKDGTFHDLIANVVQEPFDFGDKMRLYVSDYTENSGFYHYTWNGQQEQTGRDGDPYGYTLGKTRDVDTSSEWTGPFGKKTLQITCYEPHASVIRSTVKLGSWVRLLNVQIKYGSNASNLEGYLREDVRGFGHKIYVDVLDPREDPENIHPFLKNAIRRKRDYEKEKRNQIKEIRSATSTTSKKRAATDQPGERRLNAKQKRALQRAQVIEKAEKNEALAEPPLDINPQVACENQERPTHNIYDILEPPTFETTIEGGPLAFKLPFTCSQYRANVRVIDFHPPSLQDFACPLKKTESDYVALTDYSDFDSEDDDRDDQSTVDRLVDERTWEWRFALRLQDATPPMNTTKQATGEKHNTFWVLVDNQDAQLLTGLDACDLQREPEELSRLREKMFILWGDLEEKKSKKLTSNKRKKDDRRKALSDRPSLDSSDNEVAGKSADEDVREMTISNRPFTCCIRQYGVRVNESDPERADAGDGKRWQRVFGLFGTKIRGA</sequence>
<reference evidence="1 2" key="1">
    <citation type="journal article" date="2020" name="Phytopathology">
        <title>Genome Sequence Resources of Colletotrichum truncatum, C. plurivorum, C. musicola, and C. sojae: Four Species Pathogenic to Soybean (Glycine max).</title>
        <authorList>
            <person name="Rogerio F."/>
            <person name="Boufleur T.R."/>
            <person name="Ciampi-Guillardi M."/>
            <person name="Sukno S.A."/>
            <person name="Thon M.R."/>
            <person name="Massola Junior N.S."/>
            <person name="Baroncelli R."/>
        </authorList>
    </citation>
    <scope>NUCLEOTIDE SEQUENCE [LARGE SCALE GENOMIC DNA]</scope>
    <source>
        <strain evidence="1 2">CMES1059</strain>
    </source>
</reference>
<organism evidence="1 2">
    <name type="scientific">Colletotrichum truncatum</name>
    <name type="common">Anthracnose fungus</name>
    <name type="synonym">Colletotrichum capsici</name>
    <dbReference type="NCBI Taxonomy" id="5467"/>
    <lineage>
        <taxon>Eukaryota</taxon>
        <taxon>Fungi</taxon>
        <taxon>Dikarya</taxon>
        <taxon>Ascomycota</taxon>
        <taxon>Pezizomycotina</taxon>
        <taxon>Sordariomycetes</taxon>
        <taxon>Hypocreomycetidae</taxon>
        <taxon>Glomerellales</taxon>
        <taxon>Glomerellaceae</taxon>
        <taxon>Colletotrichum</taxon>
        <taxon>Colletotrichum truncatum species complex</taxon>
    </lineage>
</organism>
<keyword evidence="2" id="KW-1185">Reference proteome</keyword>
<accession>A0ACC3ZJ86</accession>